<organism evidence="2 3">
    <name type="scientific">Brotaphodocola catenula</name>
    <dbReference type="NCBI Taxonomy" id="2885361"/>
    <lineage>
        <taxon>Bacteria</taxon>
        <taxon>Bacillati</taxon>
        <taxon>Bacillota</taxon>
        <taxon>Clostridia</taxon>
        <taxon>Lachnospirales</taxon>
        <taxon>Lachnospiraceae</taxon>
        <taxon>Brotaphodocola</taxon>
    </lineage>
</organism>
<gene>
    <name evidence="2" type="ORF">LKD32_04860</name>
</gene>
<evidence type="ECO:0000256" key="1">
    <source>
        <dbReference type="SAM" id="Coils"/>
    </source>
</evidence>
<reference evidence="2" key="1">
    <citation type="submission" date="2021-10" db="EMBL/GenBank/DDBJ databases">
        <title>Anaerobic single-cell dispensing facilitates the cultivation of human gut bacteria.</title>
        <authorList>
            <person name="Afrizal A."/>
        </authorList>
    </citation>
    <scope>NUCLEOTIDE SEQUENCE</scope>
    <source>
        <strain evidence="2">CLA-AA-H274</strain>
    </source>
</reference>
<keyword evidence="1" id="KW-0175">Coiled coil</keyword>
<evidence type="ECO:0000313" key="3">
    <source>
        <dbReference type="Proteomes" id="UP001198962"/>
    </source>
</evidence>
<accession>A0AAE3DJK5</accession>
<evidence type="ECO:0000313" key="2">
    <source>
        <dbReference type="EMBL" id="MCC2164222.1"/>
    </source>
</evidence>
<proteinExistence type="predicted"/>
<dbReference type="RefSeq" id="WP_177977072.1">
    <property type="nucleotide sequence ID" value="NZ_JAJEPU010000010.1"/>
</dbReference>
<comment type="caution">
    <text evidence="2">The sequence shown here is derived from an EMBL/GenBank/DDBJ whole genome shotgun (WGS) entry which is preliminary data.</text>
</comment>
<dbReference type="Gene3D" id="6.10.250.2730">
    <property type="match status" value="1"/>
</dbReference>
<protein>
    <submittedName>
        <fullName evidence="2">Uncharacterized protein</fullName>
    </submittedName>
</protein>
<dbReference type="AlphaFoldDB" id="A0AAE3DJK5"/>
<name>A0AAE3DJK5_9FIRM</name>
<dbReference type="EMBL" id="JAJEPU010000010">
    <property type="protein sequence ID" value="MCC2164222.1"/>
    <property type="molecule type" value="Genomic_DNA"/>
</dbReference>
<feature type="coiled-coil region" evidence="1">
    <location>
        <begin position="17"/>
        <end position="44"/>
    </location>
</feature>
<keyword evidence="3" id="KW-1185">Reference proteome</keyword>
<dbReference type="Proteomes" id="UP001198962">
    <property type="component" value="Unassembled WGS sequence"/>
</dbReference>
<sequence length="64" mass="7677">MQGVKKEAHEMGMLENWKRLKQENESLKKENEILLKTIRQMQKTQDRLIVRYITGTDCVKNDEK</sequence>